<dbReference type="EMBL" id="JBEPEK010000283">
    <property type="protein sequence ID" value="MER7183905.1"/>
    <property type="molecule type" value="Genomic_DNA"/>
</dbReference>
<feature type="transmembrane region" description="Helical" evidence="2">
    <location>
        <begin position="216"/>
        <end position="241"/>
    </location>
</feature>
<evidence type="ECO:0000313" key="3">
    <source>
        <dbReference type="EMBL" id="MER7183905.1"/>
    </source>
</evidence>
<evidence type="ECO:0008006" key="5">
    <source>
        <dbReference type="Google" id="ProtNLM"/>
    </source>
</evidence>
<sequence length="440" mass="46247">MTAASPYPHLGFNPAPGSTDLVRDIHRRLSDCAKEMERAHSKVTKLMNGSYWEGDAAVAFREQLEGGPLPLNLKNGAHSVDKAARQLDLWGSELEEFQRRAKKLDGEAKDAREALQRAQGHADEVERTAGRSKAHDGADSALHRANSKVTTAQGDLGDVLRRARSLAGEHDETARKRARHISDATHKLAPHEPNAWDRFTDWLGDNLPDILSACAAVLGVIALLGLTAVAPWMLFLAAGLLSGMAFGLRVSDPEVLASLEDGFTKGELDVDFWGNLLGAAGDFLGMLPGLGVVAKGSYLGLRSVGESGELLSLAAEGDEVLTLGQRLARAGTNVGTSFKSVGSSIKSEATAAGGAASLLAHSRVFGGRLAPIVEKIDRPATILGASTAVYGVASSFVDTLDNDAAKTVSNLLDGPRTLGIDVPATMGALHFLLRGAGEAS</sequence>
<protein>
    <recommendedName>
        <fullName evidence="5">Integral membrane protein</fullName>
    </recommendedName>
</protein>
<evidence type="ECO:0000256" key="1">
    <source>
        <dbReference type="SAM" id="MobiDB-lite"/>
    </source>
</evidence>
<feature type="region of interest" description="Disordered" evidence="1">
    <location>
        <begin position="108"/>
        <end position="148"/>
    </location>
</feature>
<dbReference type="Proteomes" id="UP001474181">
    <property type="component" value="Unassembled WGS sequence"/>
</dbReference>
<evidence type="ECO:0000313" key="4">
    <source>
        <dbReference type="Proteomes" id="UP001474181"/>
    </source>
</evidence>
<dbReference type="RefSeq" id="WP_350785596.1">
    <property type="nucleotide sequence ID" value="NZ_JBEPEK010000283.1"/>
</dbReference>
<keyword evidence="2" id="KW-0812">Transmembrane</keyword>
<keyword evidence="2" id="KW-0472">Membrane</keyword>
<name>A0ABV1X4F2_9ACTN</name>
<keyword evidence="4" id="KW-1185">Reference proteome</keyword>
<dbReference type="SUPFAM" id="SSF57997">
    <property type="entry name" value="Tropomyosin"/>
    <property type="match status" value="1"/>
</dbReference>
<evidence type="ECO:0000256" key="2">
    <source>
        <dbReference type="SAM" id="Phobius"/>
    </source>
</evidence>
<feature type="compositionally biased region" description="Basic and acidic residues" evidence="1">
    <location>
        <begin position="108"/>
        <end position="142"/>
    </location>
</feature>
<gene>
    <name evidence="3" type="ORF">ABT404_31280</name>
</gene>
<accession>A0ABV1X4F2</accession>
<keyword evidence="2" id="KW-1133">Transmembrane helix</keyword>
<proteinExistence type="predicted"/>
<comment type="caution">
    <text evidence="3">The sequence shown here is derived from an EMBL/GenBank/DDBJ whole genome shotgun (WGS) entry which is preliminary data.</text>
</comment>
<organism evidence="3 4">
    <name type="scientific">Streptomyces hyaluromycini</name>
    <dbReference type="NCBI Taxonomy" id="1377993"/>
    <lineage>
        <taxon>Bacteria</taxon>
        <taxon>Bacillati</taxon>
        <taxon>Actinomycetota</taxon>
        <taxon>Actinomycetes</taxon>
        <taxon>Kitasatosporales</taxon>
        <taxon>Streptomycetaceae</taxon>
        <taxon>Streptomyces</taxon>
    </lineage>
</organism>
<reference evidence="3 4" key="1">
    <citation type="submission" date="2024-06" db="EMBL/GenBank/DDBJ databases">
        <title>The Natural Products Discovery Center: Release of the First 8490 Sequenced Strains for Exploring Actinobacteria Biosynthetic Diversity.</title>
        <authorList>
            <person name="Kalkreuter E."/>
            <person name="Kautsar S.A."/>
            <person name="Yang D."/>
            <person name="Bader C.D."/>
            <person name="Teijaro C.N."/>
            <person name="Fluegel L."/>
            <person name="Davis C.M."/>
            <person name="Simpson J.R."/>
            <person name="Lauterbach L."/>
            <person name="Steele A.D."/>
            <person name="Gui C."/>
            <person name="Meng S."/>
            <person name="Li G."/>
            <person name="Viehrig K."/>
            <person name="Ye F."/>
            <person name="Su P."/>
            <person name="Kiefer A.F."/>
            <person name="Nichols A."/>
            <person name="Cepeda A.J."/>
            <person name="Yan W."/>
            <person name="Fan B."/>
            <person name="Jiang Y."/>
            <person name="Adhikari A."/>
            <person name="Zheng C.-J."/>
            <person name="Schuster L."/>
            <person name="Cowan T.M."/>
            <person name="Smanski M.J."/>
            <person name="Chevrette M.G."/>
            <person name="De Carvalho L.P.S."/>
            <person name="Shen B."/>
        </authorList>
    </citation>
    <scope>NUCLEOTIDE SEQUENCE [LARGE SCALE GENOMIC DNA]</scope>
    <source>
        <strain evidence="3 4">NPDC000234</strain>
    </source>
</reference>